<dbReference type="InterPro" id="IPR036390">
    <property type="entry name" value="WH_DNA-bd_sf"/>
</dbReference>
<keyword evidence="5" id="KW-0238">DNA-binding</keyword>
<dbReference type="CDD" id="cd07153">
    <property type="entry name" value="Fur_like"/>
    <property type="match status" value="1"/>
</dbReference>
<organism evidence="8 9">
    <name type="scientific">Pseudothermotoga lettingae (strain ATCC BAA-301 / DSM 14385 / NBRC 107922 / TMO)</name>
    <name type="common">Thermotoga lettingae</name>
    <dbReference type="NCBI Taxonomy" id="416591"/>
    <lineage>
        <taxon>Bacteria</taxon>
        <taxon>Thermotogati</taxon>
        <taxon>Thermotogota</taxon>
        <taxon>Thermotogae</taxon>
        <taxon>Thermotogales</taxon>
        <taxon>Thermotogaceae</taxon>
        <taxon>Pseudothermotoga</taxon>
    </lineage>
</organism>
<gene>
    <name evidence="8" type="ordered locus">Tlet_0276</name>
</gene>
<feature type="binding site" evidence="7">
    <location>
        <position position="99"/>
    </location>
    <ligand>
        <name>Zn(2+)</name>
        <dbReference type="ChEBI" id="CHEBI:29105"/>
    </ligand>
</feature>
<dbReference type="GO" id="GO:1900376">
    <property type="term" value="P:regulation of secondary metabolite biosynthetic process"/>
    <property type="evidence" value="ECO:0007669"/>
    <property type="project" value="TreeGrafter"/>
</dbReference>
<dbReference type="Pfam" id="PF01475">
    <property type="entry name" value="FUR"/>
    <property type="match status" value="1"/>
</dbReference>
<dbReference type="InterPro" id="IPR002481">
    <property type="entry name" value="FUR"/>
</dbReference>
<comment type="cofactor">
    <cofactor evidence="7">
        <name>Zn(2+)</name>
        <dbReference type="ChEBI" id="CHEBI:29105"/>
    </cofactor>
    <text evidence="7">Binds 1 zinc ion per subunit.</text>
</comment>
<dbReference type="RefSeq" id="WP_012002327.1">
    <property type="nucleotide sequence ID" value="NC_009828.1"/>
</dbReference>
<proteinExistence type="inferred from homology"/>
<feature type="binding site" evidence="7">
    <location>
        <position position="142"/>
    </location>
    <ligand>
        <name>Zn(2+)</name>
        <dbReference type="ChEBI" id="CHEBI:29105"/>
    </ligand>
</feature>
<evidence type="ECO:0000256" key="4">
    <source>
        <dbReference type="ARBA" id="ARBA00023015"/>
    </source>
</evidence>
<dbReference type="eggNOG" id="COG0735">
    <property type="taxonomic scope" value="Bacteria"/>
</dbReference>
<dbReference type="GO" id="GO:0045892">
    <property type="term" value="P:negative regulation of DNA-templated transcription"/>
    <property type="evidence" value="ECO:0007669"/>
    <property type="project" value="TreeGrafter"/>
</dbReference>
<keyword evidence="3 7" id="KW-0862">Zinc</keyword>
<dbReference type="GO" id="GO:0000976">
    <property type="term" value="F:transcription cis-regulatory region binding"/>
    <property type="evidence" value="ECO:0007669"/>
    <property type="project" value="TreeGrafter"/>
</dbReference>
<keyword evidence="7" id="KW-0479">Metal-binding</keyword>
<accession>A8F3W2</accession>
<dbReference type="KEGG" id="tle:Tlet_0276"/>
<evidence type="ECO:0000256" key="1">
    <source>
        <dbReference type="ARBA" id="ARBA00007957"/>
    </source>
</evidence>
<feature type="binding site" evidence="7">
    <location>
        <position position="139"/>
    </location>
    <ligand>
        <name>Zn(2+)</name>
        <dbReference type="ChEBI" id="CHEBI:29105"/>
    </ligand>
</feature>
<evidence type="ECO:0000313" key="9">
    <source>
        <dbReference type="Proteomes" id="UP000002016"/>
    </source>
</evidence>
<dbReference type="GO" id="GO:0003700">
    <property type="term" value="F:DNA-binding transcription factor activity"/>
    <property type="evidence" value="ECO:0007669"/>
    <property type="project" value="InterPro"/>
</dbReference>
<keyword evidence="9" id="KW-1185">Reference proteome</keyword>
<evidence type="ECO:0000256" key="3">
    <source>
        <dbReference type="ARBA" id="ARBA00022833"/>
    </source>
</evidence>
<dbReference type="Gene3D" id="1.10.10.10">
    <property type="entry name" value="Winged helix-like DNA-binding domain superfamily/Winged helix DNA-binding domain"/>
    <property type="match status" value="1"/>
</dbReference>
<comment type="similarity">
    <text evidence="1">Belongs to the Fur family.</text>
</comment>
<dbReference type="AlphaFoldDB" id="A8F3W2"/>
<dbReference type="Proteomes" id="UP000002016">
    <property type="component" value="Chromosome"/>
</dbReference>
<dbReference type="Gene3D" id="3.30.1490.190">
    <property type="match status" value="1"/>
</dbReference>
<protein>
    <submittedName>
        <fullName evidence="8">Ferric uptake regulator, Fur family</fullName>
    </submittedName>
</protein>
<reference evidence="8 9" key="1">
    <citation type="submission" date="2007-08" db="EMBL/GenBank/DDBJ databases">
        <title>Complete sequence of Thermotoga lettingae TMO.</title>
        <authorList>
            <consortium name="US DOE Joint Genome Institute"/>
            <person name="Copeland A."/>
            <person name="Lucas S."/>
            <person name="Lapidus A."/>
            <person name="Barry K."/>
            <person name="Glavina del Rio T."/>
            <person name="Dalin E."/>
            <person name="Tice H."/>
            <person name="Pitluck S."/>
            <person name="Foster B."/>
            <person name="Bruce D."/>
            <person name="Schmutz J."/>
            <person name="Larimer F."/>
            <person name="Land M."/>
            <person name="Hauser L."/>
            <person name="Kyrpides N."/>
            <person name="Mikhailova N."/>
            <person name="Nelson K."/>
            <person name="Gogarten J.P."/>
            <person name="Noll K."/>
            <person name="Richardson P."/>
        </authorList>
    </citation>
    <scope>NUCLEOTIDE SEQUENCE [LARGE SCALE GENOMIC DNA]</scope>
    <source>
        <strain evidence="9">ATCC BAA-301 / DSM 14385 / NBRC 107922 / TMO</strain>
    </source>
</reference>
<sequence>MMLYESLRKELRSKKYRMTAQREIVLKVFAESGERHLGAEDVYRKLVEKRYRISKATVYRTVELLSKLGFLRRLEFGEGIYRYELAAPDAETLHQHIVCKACGEVIEVDEKIVKDLVKNVESKTGYVINDYDIKFYGLCPKCQNRKSISRENRI</sequence>
<evidence type="ECO:0000256" key="7">
    <source>
        <dbReference type="PIRSR" id="PIRSR602481-1"/>
    </source>
</evidence>
<name>A8F3W2_PSELT</name>
<evidence type="ECO:0000256" key="5">
    <source>
        <dbReference type="ARBA" id="ARBA00023125"/>
    </source>
</evidence>
<evidence type="ECO:0000313" key="8">
    <source>
        <dbReference type="EMBL" id="ABV32846.1"/>
    </source>
</evidence>
<evidence type="ECO:0000256" key="6">
    <source>
        <dbReference type="ARBA" id="ARBA00023163"/>
    </source>
</evidence>
<keyword evidence="6" id="KW-0804">Transcription</keyword>
<dbReference type="PANTHER" id="PTHR33202">
    <property type="entry name" value="ZINC UPTAKE REGULATION PROTEIN"/>
    <property type="match status" value="1"/>
</dbReference>
<dbReference type="InterPro" id="IPR043135">
    <property type="entry name" value="Fur_C"/>
</dbReference>
<evidence type="ECO:0000256" key="2">
    <source>
        <dbReference type="ARBA" id="ARBA00022491"/>
    </source>
</evidence>
<dbReference type="STRING" id="416591.Tlet_0276"/>
<dbReference type="EMBL" id="CP000812">
    <property type="protein sequence ID" value="ABV32846.1"/>
    <property type="molecule type" value="Genomic_DNA"/>
</dbReference>
<keyword evidence="2" id="KW-0678">Repressor</keyword>
<dbReference type="HOGENOM" id="CLU_096072_3_1_0"/>
<dbReference type="OrthoDB" id="8659436at2"/>
<keyword evidence="4" id="KW-0805">Transcription regulation</keyword>
<dbReference type="GO" id="GO:0008270">
    <property type="term" value="F:zinc ion binding"/>
    <property type="evidence" value="ECO:0007669"/>
    <property type="project" value="TreeGrafter"/>
</dbReference>
<dbReference type="InterPro" id="IPR036388">
    <property type="entry name" value="WH-like_DNA-bd_sf"/>
</dbReference>
<feature type="binding site" evidence="7">
    <location>
        <position position="102"/>
    </location>
    <ligand>
        <name>Zn(2+)</name>
        <dbReference type="ChEBI" id="CHEBI:29105"/>
    </ligand>
</feature>
<dbReference type="PANTHER" id="PTHR33202:SF7">
    <property type="entry name" value="FERRIC UPTAKE REGULATION PROTEIN"/>
    <property type="match status" value="1"/>
</dbReference>
<dbReference type="SUPFAM" id="SSF46785">
    <property type="entry name" value="Winged helix' DNA-binding domain"/>
    <property type="match status" value="1"/>
</dbReference>
<reference evidence="8 9" key="2">
    <citation type="journal article" date="2009" name="Proc. Natl. Acad. Sci. U.S.A.">
        <title>On the chimeric nature, thermophilic origin, and phylogenetic placement of the Thermotogales.</title>
        <authorList>
            <person name="Zhaxybayeva O."/>
            <person name="Swithers K.S."/>
            <person name="Lapierre P."/>
            <person name="Fournier G.P."/>
            <person name="Bickhart D.M."/>
            <person name="DeBoy R.T."/>
            <person name="Nelson K.E."/>
            <person name="Nesbo C.L."/>
            <person name="Doolittle W.F."/>
            <person name="Gogarten J.P."/>
            <person name="Noll K.M."/>
        </authorList>
    </citation>
    <scope>NUCLEOTIDE SEQUENCE [LARGE SCALE GENOMIC DNA]</scope>
    <source>
        <strain evidence="9">ATCC BAA-301 / DSM 14385 / NBRC 107922 / TMO</strain>
    </source>
</reference>